<evidence type="ECO:0000313" key="3">
    <source>
        <dbReference type="Proteomes" id="UP000295484"/>
    </source>
</evidence>
<feature type="compositionally biased region" description="Basic and acidic residues" evidence="1">
    <location>
        <begin position="21"/>
        <end position="49"/>
    </location>
</feature>
<feature type="region of interest" description="Disordered" evidence="1">
    <location>
        <begin position="68"/>
        <end position="128"/>
    </location>
</feature>
<reference evidence="2 3" key="1">
    <citation type="submission" date="2019-03" db="EMBL/GenBank/DDBJ databases">
        <title>Genomic Encyclopedia of Type Strains, Phase IV (KMG-IV): sequencing the most valuable type-strain genomes for metagenomic binning, comparative biology and taxonomic classification.</title>
        <authorList>
            <person name="Goeker M."/>
        </authorList>
    </citation>
    <scope>NUCLEOTIDE SEQUENCE [LARGE SCALE GENOMIC DNA]</scope>
    <source>
        <strain evidence="2 3">JA181</strain>
    </source>
</reference>
<accession>A0A4R8F7T0</accession>
<dbReference type="Proteomes" id="UP000295484">
    <property type="component" value="Unassembled WGS sequence"/>
</dbReference>
<proteinExistence type="predicted"/>
<feature type="non-terminal residue" evidence="2">
    <location>
        <position position="1"/>
    </location>
</feature>
<feature type="region of interest" description="Disordered" evidence="1">
    <location>
        <begin position="1"/>
        <end position="49"/>
    </location>
</feature>
<evidence type="ECO:0000256" key="1">
    <source>
        <dbReference type="SAM" id="MobiDB-lite"/>
    </source>
</evidence>
<organism evidence="2 3">
    <name type="scientific">Rhodovulum visakhapatnamense</name>
    <dbReference type="NCBI Taxonomy" id="364297"/>
    <lineage>
        <taxon>Bacteria</taxon>
        <taxon>Pseudomonadati</taxon>
        <taxon>Pseudomonadota</taxon>
        <taxon>Alphaproteobacteria</taxon>
        <taxon>Rhodobacterales</taxon>
        <taxon>Paracoccaceae</taxon>
        <taxon>Rhodovulum</taxon>
    </lineage>
</organism>
<gene>
    <name evidence="2" type="ORF">EV657_13721</name>
</gene>
<comment type="caution">
    <text evidence="2">The sequence shown here is derived from an EMBL/GenBank/DDBJ whole genome shotgun (WGS) entry which is preliminary data.</text>
</comment>
<dbReference type="EMBL" id="SOEB01000037">
    <property type="protein sequence ID" value="TDX21634.1"/>
    <property type="molecule type" value="Genomic_DNA"/>
</dbReference>
<name>A0A4R8F7T0_9RHOB</name>
<sequence length="257" mass="28380">LPPEERRAVRNRPIGPGQAQEARDHPGGLPEQRLDQHPDRQAEPDCRIREDRRASWTALTRRVPRHLLVPPDHRSPALAQSSPRHRVRTGWRRDGSTGGPGRRAAAGGFGLARPIRPTAGSRGVNPSRRAFCNNALTRPDQLRTGRDLYPLQPRSDERQRCYDLPLVRCAAGQCPGRHNRYHGHLLEADGTRGAENRTSGRVGRRFHAGAIRHHTDLAPSPSGRFLRAGSGRGRPPPGQSPQPGRRPDLGAVSRAIP</sequence>
<dbReference type="AlphaFoldDB" id="A0A4R8F7T0"/>
<feature type="region of interest" description="Disordered" evidence="1">
    <location>
        <begin position="214"/>
        <end position="257"/>
    </location>
</feature>
<protein>
    <submittedName>
        <fullName evidence="2">Uncharacterized protein</fullName>
    </submittedName>
</protein>
<evidence type="ECO:0000313" key="2">
    <source>
        <dbReference type="EMBL" id="TDX21634.1"/>
    </source>
</evidence>